<dbReference type="SUPFAM" id="SSF103481">
    <property type="entry name" value="Multidrug resistance efflux transporter EmrE"/>
    <property type="match status" value="2"/>
</dbReference>
<dbReference type="PANTHER" id="PTHR32322">
    <property type="entry name" value="INNER MEMBRANE TRANSPORTER"/>
    <property type="match status" value="1"/>
</dbReference>
<feature type="transmembrane region" description="Helical" evidence="6">
    <location>
        <begin position="248"/>
        <end position="265"/>
    </location>
</feature>
<keyword evidence="5 6" id="KW-0472">Membrane</keyword>
<evidence type="ECO:0000256" key="3">
    <source>
        <dbReference type="ARBA" id="ARBA00022692"/>
    </source>
</evidence>
<feature type="transmembrane region" description="Helical" evidence="6">
    <location>
        <begin position="68"/>
        <end position="88"/>
    </location>
</feature>
<evidence type="ECO:0000256" key="4">
    <source>
        <dbReference type="ARBA" id="ARBA00022989"/>
    </source>
</evidence>
<feature type="transmembrane region" description="Helical" evidence="6">
    <location>
        <begin position="35"/>
        <end position="56"/>
    </location>
</feature>
<keyword evidence="3 6" id="KW-0812">Transmembrane</keyword>
<dbReference type="InterPro" id="IPR050638">
    <property type="entry name" value="AA-Vitamin_Transporters"/>
</dbReference>
<dbReference type="RefSeq" id="WP_284379905.1">
    <property type="nucleotide sequence ID" value="NZ_BSNN01000008.1"/>
</dbReference>
<evidence type="ECO:0000256" key="6">
    <source>
        <dbReference type="SAM" id="Phobius"/>
    </source>
</evidence>
<feature type="transmembrane region" description="Helical" evidence="6">
    <location>
        <begin position="12"/>
        <end position="29"/>
    </location>
</feature>
<evidence type="ECO:0000256" key="2">
    <source>
        <dbReference type="ARBA" id="ARBA00007362"/>
    </source>
</evidence>
<evidence type="ECO:0000313" key="9">
    <source>
        <dbReference type="Proteomes" id="UP001156694"/>
    </source>
</evidence>
<comment type="subcellular location">
    <subcellularLocation>
        <location evidence="1">Membrane</location>
        <topology evidence="1">Multi-pass membrane protein</topology>
    </subcellularLocation>
</comment>
<proteinExistence type="inferred from homology"/>
<reference evidence="9" key="1">
    <citation type="journal article" date="2019" name="Int. J. Syst. Evol. Microbiol.">
        <title>The Global Catalogue of Microorganisms (GCM) 10K type strain sequencing project: providing services to taxonomists for standard genome sequencing and annotation.</title>
        <authorList>
            <consortium name="The Broad Institute Genomics Platform"/>
            <consortium name="The Broad Institute Genome Sequencing Center for Infectious Disease"/>
            <person name="Wu L."/>
            <person name="Ma J."/>
        </authorList>
    </citation>
    <scope>NUCLEOTIDE SEQUENCE [LARGE SCALE GENOMIC DNA]</scope>
    <source>
        <strain evidence="9">NBRC 110140</strain>
    </source>
</reference>
<feature type="transmembrane region" description="Helical" evidence="6">
    <location>
        <begin position="183"/>
        <end position="203"/>
    </location>
</feature>
<organism evidence="8 9">
    <name type="scientific">Amylibacter marinus</name>
    <dbReference type="NCBI Taxonomy" id="1475483"/>
    <lineage>
        <taxon>Bacteria</taxon>
        <taxon>Pseudomonadati</taxon>
        <taxon>Pseudomonadota</taxon>
        <taxon>Alphaproteobacteria</taxon>
        <taxon>Rhodobacterales</taxon>
        <taxon>Paracoccaceae</taxon>
        <taxon>Amylibacter</taxon>
    </lineage>
</organism>
<feature type="domain" description="EamA" evidence="7">
    <location>
        <begin position="153"/>
        <end position="288"/>
    </location>
</feature>
<protein>
    <submittedName>
        <fullName evidence="8">Multidrug transporter</fullName>
    </submittedName>
</protein>
<dbReference type="EMBL" id="BSNN01000008">
    <property type="protein sequence ID" value="GLQ36242.1"/>
    <property type="molecule type" value="Genomic_DNA"/>
</dbReference>
<gene>
    <name evidence="8" type="ORF">GCM10007939_25260</name>
</gene>
<comment type="caution">
    <text evidence="8">The sequence shown here is derived from an EMBL/GenBank/DDBJ whole genome shotgun (WGS) entry which is preliminary data.</text>
</comment>
<dbReference type="InterPro" id="IPR000620">
    <property type="entry name" value="EamA_dom"/>
</dbReference>
<comment type="similarity">
    <text evidence="2">Belongs to the EamA transporter family.</text>
</comment>
<evidence type="ECO:0000256" key="5">
    <source>
        <dbReference type="ARBA" id="ARBA00023136"/>
    </source>
</evidence>
<evidence type="ECO:0000256" key="1">
    <source>
        <dbReference type="ARBA" id="ARBA00004141"/>
    </source>
</evidence>
<feature type="domain" description="EamA" evidence="7">
    <location>
        <begin position="12"/>
        <end position="139"/>
    </location>
</feature>
<dbReference type="Pfam" id="PF00892">
    <property type="entry name" value="EamA"/>
    <property type="match status" value="2"/>
</dbReference>
<feature type="transmembrane region" description="Helical" evidence="6">
    <location>
        <begin position="94"/>
        <end position="116"/>
    </location>
</feature>
<dbReference type="InterPro" id="IPR037185">
    <property type="entry name" value="EmrE-like"/>
</dbReference>
<name>A0ABQ5VYG7_9RHOB</name>
<evidence type="ECO:0000313" key="8">
    <source>
        <dbReference type="EMBL" id="GLQ36242.1"/>
    </source>
</evidence>
<keyword evidence="9" id="KW-1185">Reference proteome</keyword>
<feature type="transmembrane region" description="Helical" evidence="6">
    <location>
        <begin position="271"/>
        <end position="288"/>
    </location>
</feature>
<keyword evidence="4 6" id="KW-1133">Transmembrane helix</keyword>
<sequence>MTPSLRIRLIPFLFVWLWSTGFVGARFGLPYIAPFYMLVLRFAITIPCLLLLIALLRRRWVTWAQVPVQMLTGALLHGAYLGGVFFAVSIGTPAGIAAIIVGLQPILTATVNRLFFGAKISRRQLFGLFLGFFGLLAVIIGSQEISAGENGMLGLAACLVALVGITASTVVQKRYAGDAPLLSGSLWQYIGAFMVVCAASLALGEPWDYQPAWQLYASVVWLVLALSVVAILLLMYMIREGEVAKVTSYFYLVPPVAVLQTWVLFGESLSMISLVGCVVVVLAVALVVRD</sequence>
<feature type="transmembrane region" description="Helical" evidence="6">
    <location>
        <begin position="215"/>
        <end position="236"/>
    </location>
</feature>
<evidence type="ECO:0000259" key="7">
    <source>
        <dbReference type="Pfam" id="PF00892"/>
    </source>
</evidence>
<dbReference type="Proteomes" id="UP001156694">
    <property type="component" value="Unassembled WGS sequence"/>
</dbReference>
<feature type="transmembrane region" description="Helical" evidence="6">
    <location>
        <begin position="125"/>
        <end position="145"/>
    </location>
</feature>
<accession>A0ABQ5VYG7</accession>
<dbReference type="PANTHER" id="PTHR32322:SF2">
    <property type="entry name" value="EAMA DOMAIN-CONTAINING PROTEIN"/>
    <property type="match status" value="1"/>
</dbReference>
<feature type="transmembrane region" description="Helical" evidence="6">
    <location>
        <begin position="151"/>
        <end position="171"/>
    </location>
</feature>